<evidence type="ECO:0000259" key="8">
    <source>
        <dbReference type="PROSITE" id="PS50928"/>
    </source>
</evidence>
<dbReference type="PANTHER" id="PTHR30193">
    <property type="entry name" value="ABC TRANSPORTER PERMEASE PROTEIN"/>
    <property type="match status" value="1"/>
</dbReference>
<reference evidence="9" key="1">
    <citation type="submission" date="2018-05" db="EMBL/GenBank/DDBJ databases">
        <authorList>
            <person name="Lanie J.A."/>
            <person name="Ng W.-L."/>
            <person name="Kazmierczak K.M."/>
            <person name="Andrzejewski T.M."/>
            <person name="Davidsen T.M."/>
            <person name="Wayne K.J."/>
            <person name="Tettelin H."/>
            <person name="Glass J.I."/>
            <person name="Rusch D."/>
            <person name="Podicherti R."/>
            <person name="Tsui H.-C.T."/>
            <person name="Winkler M.E."/>
        </authorList>
    </citation>
    <scope>NUCLEOTIDE SEQUENCE</scope>
</reference>
<evidence type="ECO:0000256" key="6">
    <source>
        <dbReference type="ARBA" id="ARBA00023136"/>
    </source>
</evidence>
<dbReference type="GO" id="GO:0005886">
    <property type="term" value="C:plasma membrane"/>
    <property type="evidence" value="ECO:0007669"/>
    <property type="project" value="UniProtKB-SubCell"/>
</dbReference>
<organism evidence="9">
    <name type="scientific">marine metagenome</name>
    <dbReference type="NCBI Taxonomy" id="408172"/>
    <lineage>
        <taxon>unclassified sequences</taxon>
        <taxon>metagenomes</taxon>
        <taxon>ecological metagenomes</taxon>
    </lineage>
</organism>
<feature type="transmembrane region" description="Helical" evidence="7">
    <location>
        <begin position="71"/>
        <end position="93"/>
    </location>
</feature>
<sequence>MKGHSKQKLLIAATLTPTVLVAVYFIWGFGAATAYLSFTDSGFLPSKKLIGLFHYQKLFSSARWWNTYGNMFIYGGVYLLGCLSIGIVIAAMLDRLPKSAIIYRTIYLYPLALSLVITGLAWQWVLSPTTGLQHLIRELGFESFSFNILGSSEYAIYALGGAAIWHSTGLVIVLFLSGMKGIDVDLWRSAQIDRIPTWRVYASIVLPQLRSTLMTAIVLLAFNVVRSFDIVVALTKGGPGHASELPALYAYEFYFVRGKIGQGSAAAVVMVVSIMAIVLPYLIYELRKRKQ</sequence>
<dbReference type="CDD" id="cd06261">
    <property type="entry name" value="TM_PBP2"/>
    <property type="match status" value="1"/>
</dbReference>
<dbReference type="Gene3D" id="1.10.3720.10">
    <property type="entry name" value="MetI-like"/>
    <property type="match status" value="1"/>
</dbReference>
<evidence type="ECO:0000256" key="3">
    <source>
        <dbReference type="ARBA" id="ARBA00022475"/>
    </source>
</evidence>
<dbReference type="GO" id="GO:0055085">
    <property type="term" value="P:transmembrane transport"/>
    <property type="evidence" value="ECO:0007669"/>
    <property type="project" value="InterPro"/>
</dbReference>
<feature type="domain" description="ABC transmembrane type-1" evidence="8">
    <location>
        <begin position="68"/>
        <end position="283"/>
    </location>
</feature>
<evidence type="ECO:0000256" key="2">
    <source>
        <dbReference type="ARBA" id="ARBA00022448"/>
    </source>
</evidence>
<evidence type="ECO:0000256" key="7">
    <source>
        <dbReference type="SAM" id="Phobius"/>
    </source>
</evidence>
<feature type="transmembrane region" description="Helical" evidence="7">
    <location>
        <begin position="198"/>
        <end position="222"/>
    </location>
</feature>
<dbReference type="InterPro" id="IPR051393">
    <property type="entry name" value="ABC_transporter_permease"/>
</dbReference>
<protein>
    <recommendedName>
        <fullName evidence="8">ABC transmembrane type-1 domain-containing protein</fullName>
    </recommendedName>
</protein>
<evidence type="ECO:0000256" key="5">
    <source>
        <dbReference type="ARBA" id="ARBA00022989"/>
    </source>
</evidence>
<dbReference type="Pfam" id="PF00528">
    <property type="entry name" value="BPD_transp_1"/>
    <property type="match status" value="1"/>
</dbReference>
<feature type="transmembrane region" description="Helical" evidence="7">
    <location>
        <begin position="154"/>
        <end position="177"/>
    </location>
</feature>
<dbReference type="PROSITE" id="PS50928">
    <property type="entry name" value="ABC_TM1"/>
    <property type="match status" value="1"/>
</dbReference>
<dbReference type="SUPFAM" id="SSF161098">
    <property type="entry name" value="MetI-like"/>
    <property type="match status" value="1"/>
</dbReference>
<accession>A0A381W644</accession>
<name>A0A381W644_9ZZZZ</name>
<keyword evidence="4 7" id="KW-0812">Transmembrane</keyword>
<feature type="transmembrane region" description="Helical" evidence="7">
    <location>
        <begin position="9"/>
        <end position="38"/>
    </location>
</feature>
<evidence type="ECO:0000256" key="4">
    <source>
        <dbReference type="ARBA" id="ARBA00022692"/>
    </source>
</evidence>
<dbReference type="InterPro" id="IPR000515">
    <property type="entry name" value="MetI-like"/>
</dbReference>
<evidence type="ECO:0000313" key="9">
    <source>
        <dbReference type="EMBL" id="SVA47418.1"/>
    </source>
</evidence>
<dbReference type="AlphaFoldDB" id="A0A381W644"/>
<proteinExistence type="predicted"/>
<keyword evidence="3" id="KW-1003">Cell membrane</keyword>
<dbReference type="PANTHER" id="PTHR30193:SF42">
    <property type="entry name" value="ABC TRANSPORTER PERMEASE PROTEIN"/>
    <property type="match status" value="1"/>
</dbReference>
<keyword evidence="6 7" id="KW-0472">Membrane</keyword>
<dbReference type="EMBL" id="UINC01010679">
    <property type="protein sequence ID" value="SVA47418.1"/>
    <property type="molecule type" value="Genomic_DNA"/>
</dbReference>
<gene>
    <name evidence="9" type="ORF">METZ01_LOCUS100272</name>
</gene>
<dbReference type="InterPro" id="IPR035906">
    <property type="entry name" value="MetI-like_sf"/>
</dbReference>
<evidence type="ECO:0000256" key="1">
    <source>
        <dbReference type="ARBA" id="ARBA00004651"/>
    </source>
</evidence>
<comment type="subcellular location">
    <subcellularLocation>
        <location evidence="1">Cell membrane</location>
        <topology evidence="1">Multi-pass membrane protein</topology>
    </subcellularLocation>
</comment>
<feature type="transmembrane region" description="Helical" evidence="7">
    <location>
        <begin position="105"/>
        <end position="125"/>
    </location>
</feature>
<keyword evidence="5 7" id="KW-1133">Transmembrane helix</keyword>
<feature type="transmembrane region" description="Helical" evidence="7">
    <location>
        <begin position="264"/>
        <end position="284"/>
    </location>
</feature>
<keyword evidence="2" id="KW-0813">Transport</keyword>